<dbReference type="STRING" id="226505.SAMN05444394_2593"/>
<dbReference type="Proteomes" id="UP000185221">
    <property type="component" value="Unassembled WGS sequence"/>
</dbReference>
<dbReference type="RefSeq" id="WP_074225418.1">
    <property type="nucleotide sequence ID" value="NZ_FSRC01000002.1"/>
</dbReference>
<accession>A0A1N6FNS1</accession>
<dbReference type="Gene3D" id="2.60.40.1930">
    <property type="match status" value="1"/>
</dbReference>
<evidence type="ECO:0000313" key="1">
    <source>
        <dbReference type="EMBL" id="SIN96898.1"/>
    </source>
</evidence>
<dbReference type="InterPro" id="IPR037066">
    <property type="entry name" value="Plug_dom_sf"/>
</dbReference>
<gene>
    <name evidence="1" type="ORF">SAMN05444394_2593</name>
</gene>
<keyword evidence="2" id="KW-1185">Reference proteome</keyword>
<proteinExistence type="predicted"/>
<evidence type="ECO:0000313" key="2">
    <source>
        <dbReference type="Proteomes" id="UP000185221"/>
    </source>
</evidence>
<dbReference type="SUPFAM" id="SSF56935">
    <property type="entry name" value="Porins"/>
    <property type="match status" value="1"/>
</dbReference>
<dbReference type="InterPro" id="IPR013784">
    <property type="entry name" value="Carb-bd-like_fold"/>
</dbReference>
<protein>
    <submittedName>
        <fullName evidence="1">TonB-dependent Receptor Plug Domain</fullName>
    </submittedName>
</protein>
<dbReference type="AlphaFoldDB" id="A0A1N6FNS1"/>
<dbReference type="Pfam" id="PF13715">
    <property type="entry name" value="CarbopepD_reg_2"/>
    <property type="match status" value="1"/>
</dbReference>
<reference evidence="2" key="1">
    <citation type="submission" date="2016-11" db="EMBL/GenBank/DDBJ databases">
        <authorList>
            <person name="Varghese N."/>
            <person name="Submissions S."/>
        </authorList>
    </citation>
    <scope>NUCLEOTIDE SEQUENCE [LARGE SCALE GENOMIC DNA]</scope>
    <source>
        <strain evidence="2">DSM 15292</strain>
    </source>
</reference>
<dbReference type="Gene3D" id="2.170.130.10">
    <property type="entry name" value="TonB-dependent receptor, plug domain"/>
    <property type="match status" value="1"/>
</dbReference>
<keyword evidence="1" id="KW-0675">Receptor</keyword>
<dbReference type="GO" id="GO:0030246">
    <property type="term" value="F:carbohydrate binding"/>
    <property type="evidence" value="ECO:0007669"/>
    <property type="project" value="InterPro"/>
</dbReference>
<organism evidence="1 2">
    <name type="scientific">Algoriphagus halophilus</name>
    <dbReference type="NCBI Taxonomy" id="226505"/>
    <lineage>
        <taxon>Bacteria</taxon>
        <taxon>Pseudomonadati</taxon>
        <taxon>Bacteroidota</taxon>
        <taxon>Cytophagia</taxon>
        <taxon>Cytophagales</taxon>
        <taxon>Cyclobacteriaceae</taxon>
        <taxon>Algoriphagus</taxon>
    </lineage>
</organism>
<dbReference type="SUPFAM" id="SSF49452">
    <property type="entry name" value="Starch-binding domain-like"/>
    <property type="match status" value="1"/>
</dbReference>
<dbReference type="EMBL" id="FSRC01000002">
    <property type="protein sequence ID" value="SIN96898.1"/>
    <property type="molecule type" value="Genomic_DNA"/>
</dbReference>
<sequence length="886" mass="99315">MFRNIHFWSSRRIFFCILFLIAPLHLYGQNINFSGTITDESTGQALKDIHVFVPNSTFQTFSDSLGRFTIPNMPAGRWEIALIGEGFEKIQQVIELKKTQVPNFDFSLLPTKIMAPPALKLTEKKREKLIEDFTSHFLFTSKYQNQLRLLNPEGLLFFEKDNSNELMVDTNGYLIFINDQTGFLFTLYFDQPQSLEDPISTDQIELAFLDLINEVPELIEARNSEREKIFLNSPAFTLRQMLTGEISTSDEPEGIQVAFGKYPGEYLLTFPKPFIIQGKGSISYSDDQLPVRSEGAVVFEDQLMLEGGFSEIHPLDQLPRNFNGEKTLQLANIEKNAQVMQEKVFLQTDRSHYLKGETLFFKANMIYANPLLGPELSKVLHIEILDTTGYQEIHEIFKINQGKAFGSIELPVGLNQQNYLIRAYTSWSLNYGNHQGTILPIQILDPSLRPLNSTPETLAKKVSIFSDKQVYQAGELVNLNVMVRDDQGRPIASDLAIRVLDLSQSNPVNSSKTIEESFELSPVPIDTDFTKYQYPIESRFTVKGEIQDTDKNPIEGNVTALINGLGNIEKYKVGKDGEFEIPQLSFEGEFEIAVQGTSKEGFPIRQISLEVEDYHLEGPLTHFNFPKLTSNNVPPLTAQEIQANMEQGEILLDEFVIDEEKSDPTGPMIYGQPDSSVDPSKLQLNGSTSQFIYLLAGQVAGMSVTGNPPSIRFRNGGEPLVMIDGVPVNPPSGPMIGGGSPAGRTATDIISGINVFAIERVEVIKRTVPMLGEAGRNGIISIFMKTGEELQKANDAIRNNFTPFKLQGFQQQKSFQEVVEEQQLNPLLRGLKPTLYWNPEVITNTEELSQAIQFKSSESAAPMWVEIKGITADGQPVEGKFVINQQ</sequence>
<dbReference type="OrthoDB" id="1223654at2"/>
<dbReference type="Gene3D" id="2.60.40.1120">
    <property type="entry name" value="Carboxypeptidase-like, regulatory domain"/>
    <property type="match status" value="1"/>
</dbReference>
<name>A0A1N6FNS1_9BACT</name>